<evidence type="ECO:0000256" key="6">
    <source>
        <dbReference type="ARBA" id="ARBA00023136"/>
    </source>
</evidence>
<keyword evidence="5 7" id="KW-1133">Transmembrane helix</keyword>
<dbReference type="PANTHER" id="PTHR47737">
    <property type="entry name" value="GLYCINE BETAINE/PROLINE BETAINE TRANSPORT SYSTEM PERMEASE PROTEIN PROW"/>
    <property type="match status" value="1"/>
</dbReference>
<evidence type="ECO:0000256" key="1">
    <source>
        <dbReference type="ARBA" id="ARBA00004141"/>
    </source>
</evidence>
<dbReference type="GO" id="GO:0015226">
    <property type="term" value="F:carnitine transmembrane transporter activity"/>
    <property type="evidence" value="ECO:0007669"/>
    <property type="project" value="TreeGrafter"/>
</dbReference>
<evidence type="ECO:0000256" key="5">
    <source>
        <dbReference type="ARBA" id="ARBA00022989"/>
    </source>
</evidence>
<dbReference type="EMBL" id="CP031356">
    <property type="protein sequence ID" value="AXK45878.1"/>
    <property type="molecule type" value="Genomic_DNA"/>
</dbReference>
<dbReference type="GO" id="GO:0031460">
    <property type="term" value="P:glycine betaine transport"/>
    <property type="evidence" value="ECO:0007669"/>
    <property type="project" value="TreeGrafter"/>
</dbReference>
<feature type="domain" description="ABC transmembrane type-1" evidence="8">
    <location>
        <begin position="94"/>
        <end position="273"/>
    </location>
</feature>
<feature type="transmembrane region" description="Helical" evidence="7">
    <location>
        <begin position="74"/>
        <end position="91"/>
    </location>
</feature>
<dbReference type="RefSeq" id="WP_115413619.1">
    <property type="nucleotide sequence ID" value="NZ_CP031356.1"/>
</dbReference>
<evidence type="ECO:0000313" key="10">
    <source>
        <dbReference type="EMBL" id="RRR24897.1"/>
    </source>
</evidence>
<dbReference type="GO" id="GO:0043190">
    <property type="term" value="C:ATP-binding cassette (ABC) transporter complex"/>
    <property type="evidence" value="ECO:0007669"/>
    <property type="project" value="TreeGrafter"/>
</dbReference>
<keyword evidence="6 7" id="KW-0472">Membrane</keyword>
<sequence>MNPDDGLIPRIPVGEWAESGIDWLKDNVSWLFDAFSWVMRLLVENLTDALLWPPALVLIPLFALLAWVVRSWKLAIGTLVMMLAVVAMDQWEPMLQTMALVIVATACAVVVAVPLGILAAMSSTVSAIVKPVMDFMQTMPAFVYLIPAVTFFSIGLVPGIFSTIVFALPPGVRMTELGIRQVDHETVEAGESFGASRWQILRGIQLPLAVPTIMAGVNQVIMLALSMAVIAGMTGVDGSGKLVVQAISTLDLPLGVEAGLGVVALAVFLDRLTAALGNPGDYRTSLIALVKRRRAAARS</sequence>
<feature type="transmembrane region" description="Helical" evidence="7">
    <location>
        <begin position="141"/>
        <end position="168"/>
    </location>
</feature>
<evidence type="ECO:0000259" key="8">
    <source>
        <dbReference type="PROSITE" id="PS50928"/>
    </source>
</evidence>
<keyword evidence="2 7" id="KW-0813">Transport</keyword>
<evidence type="ECO:0000256" key="7">
    <source>
        <dbReference type="RuleBase" id="RU363032"/>
    </source>
</evidence>
<feature type="transmembrane region" description="Helical" evidence="7">
    <location>
        <begin position="49"/>
        <end position="68"/>
    </location>
</feature>
<organism evidence="10 12">
    <name type="scientific">Brachybacterium saurashtrense</name>
    <dbReference type="NCBI Taxonomy" id="556288"/>
    <lineage>
        <taxon>Bacteria</taxon>
        <taxon>Bacillati</taxon>
        <taxon>Actinomycetota</taxon>
        <taxon>Actinomycetes</taxon>
        <taxon>Micrococcales</taxon>
        <taxon>Dermabacteraceae</taxon>
        <taxon>Brachybacterium</taxon>
    </lineage>
</organism>
<keyword evidence="11" id="KW-1185">Reference proteome</keyword>
<reference evidence="10 12" key="2">
    <citation type="submission" date="2018-08" db="EMBL/GenBank/DDBJ databases">
        <title>Brachybacterium saurashtrense DSM 23186.</title>
        <authorList>
            <person name="Li Y."/>
        </authorList>
    </citation>
    <scope>NUCLEOTIDE SEQUENCE [LARGE SCALE GENOMIC DNA]</scope>
    <source>
        <strain evidence="10 12">DSM 23186</strain>
    </source>
</reference>
<evidence type="ECO:0000313" key="9">
    <source>
        <dbReference type="EMBL" id="AXK45878.1"/>
    </source>
</evidence>
<keyword evidence="4 7" id="KW-0812">Transmembrane</keyword>
<accession>A0A345YPM6</accession>
<dbReference type="InterPro" id="IPR035906">
    <property type="entry name" value="MetI-like_sf"/>
</dbReference>
<reference evidence="9 11" key="1">
    <citation type="submission" date="2018-07" db="EMBL/GenBank/DDBJ databases">
        <title>Brachybacterium saurashtrense DSM 23186 genome sequence.</title>
        <authorList>
            <person name="Guo L."/>
        </authorList>
    </citation>
    <scope>NUCLEOTIDE SEQUENCE [LARGE SCALE GENOMIC DNA]</scope>
    <source>
        <strain evidence="9 11">DSM 23186</strain>
    </source>
</reference>
<evidence type="ECO:0000256" key="3">
    <source>
        <dbReference type="ARBA" id="ARBA00022475"/>
    </source>
</evidence>
<dbReference type="KEGG" id="bsau:DWV08_09815"/>
<feature type="transmembrane region" description="Helical" evidence="7">
    <location>
        <begin position="206"/>
        <end position="232"/>
    </location>
</feature>
<dbReference type="Proteomes" id="UP000282185">
    <property type="component" value="Unassembled WGS sequence"/>
</dbReference>
<dbReference type="CDD" id="cd06261">
    <property type="entry name" value="TM_PBP2"/>
    <property type="match status" value="1"/>
</dbReference>
<dbReference type="AlphaFoldDB" id="A0A345YPM6"/>
<dbReference type="GO" id="GO:0005275">
    <property type="term" value="F:amine transmembrane transporter activity"/>
    <property type="evidence" value="ECO:0007669"/>
    <property type="project" value="TreeGrafter"/>
</dbReference>
<dbReference type="Pfam" id="PF00528">
    <property type="entry name" value="BPD_transp_1"/>
    <property type="match status" value="1"/>
</dbReference>
<dbReference type="PROSITE" id="PS50928">
    <property type="entry name" value="ABC_TM1"/>
    <property type="match status" value="1"/>
</dbReference>
<dbReference type="Gene3D" id="1.10.3720.10">
    <property type="entry name" value="MetI-like"/>
    <property type="match status" value="1"/>
</dbReference>
<dbReference type="GO" id="GO:0015871">
    <property type="term" value="P:choline transport"/>
    <property type="evidence" value="ECO:0007669"/>
    <property type="project" value="TreeGrafter"/>
</dbReference>
<comment type="subcellular location">
    <subcellularLocation>
        <location evidence="7">Cell membrane</location>
        <topology evidence="7">Multi-pass membrane protein</topology>
    </subcellularLocation>
    <subcellularLocation>
        <location evidence="1">Membrane</location>
        <topology evidence="1">Multi-pass membrane protein</topology>
    </subcellularLocation>
</comment>
<evidence type="ECO:0000313" key="11">
    <source>
        <dbReference type="Proteomes" id="UP000254236"/>
    </source>
</evidence>
<dbReference type="EMBL" id="QSWH01000001">
    <property type="protein sequence ID" value="RRR24897.1"/>
    <property type="molecule type" value="Genomic_DNA"/>
</dbReference>
<protein>
    <submittedName>
        <fullName evidence="10">ABC transporter permease subunit</fullName>
    </submittedName>
</protein>
<dbReference type="Proteomes" id="UP000254236">
    <property type="component" value="Chromosome"/>
</dbReference>
<evidence type="ECO:0000256" key="2">
    <source>
        <dbReference type="ARBA" id="ARBA00022448"/>
    </source>
</evidence>
<dbReference type="OrthoDB" id="9815258at2"/>
<gene>
    <name evidence="9" type="ORF">DWV08_09815</name>
    <name evidence="10" type="ORF">DXU92_01560</name>
</gene>
<dbReference type="SUPFAM" id="SSF161098">
    <property type="entry name" value="MetI-like"/>
    <property type="match status" value="1"/>
</dbReference>
<evidence type="ECO:0000256" key="4">
    <source>
        <dbReference type="ARBA" id="ARBA00022692"/>
    </source>
</evidence>
<dbReference type="FunFam" id="1.10.3720.10:FF:000001">
    <property type="entry name" value="Glycine betaine ABC transporter, permease"/>
    <property type="match status" value="1"/>
</dbReference>
<dbReference type="InterPro" id="IPR000515">
    <property type="entry name" value="MetI-like"/>
</dbReference>
<comment type="similarity">
    <text evidence="7">Belongs to the binding-protein-dependent transport system permease family.</text>
</comment>
<dbReference type="PANTHER" id="PTHR47737:SF1">
    <property type="entry name" value="GLYCINE BETAINE_PROLINE BETAINE TRANSPORT SYSTEM PERMEASE PROTEIN PROW"/>
    <property type="match status" value="1"/>
</dbReference>
<feature type="transmembrane region" description="Helical" evidence="7">
    <location>
        <begin position="98"/>
        <end position="121"/>
    </location>
</feature>
<keyword evidence="3" id="KW-1003">Cell membrane</keyword>
<proteinExistence type="inferred from homology"/>
<name>A0A345YPM6_9MICO</name>
<evidence type="ECO:0000313" key="12">
    <source>
        <dbReference type="Proteomes" id="UP000282185"/>
    </source>
</evidence>